<keyword evidence="1" id="KW-0175">Coiled coil</keyword>
<accession>A0A1W1BX16</accession>
<dbReference type="PANTHER" id="PTHR30329">
    <property type="entry name" value="STATOR ELEMENT OF FLAGELLAR MOTOR COMPLEX"/>
    <property type="match status" value="1"/>
</dbReference>
<feature type="coiled-coil region" evidence="1">
    <location>
        <begin position="193"/>
        <end position="220"/>
    </location>
</feature>
<dbReference type="SUPFAM" id="SSF103088">
    <property type="entry name" value="OmpA-like"/>
    <property type="match status" value="1"/>
</dbReference>
<proteinExistence type="predicted"/>
<dbReference type="CDD" id="cd07185">
    <property type="entry name" value="OmpA_C-like"/>
    <property type="match status" value="1"/>
</dbReference>
<name>A0A1W1BX16_9ZZZZ</name>
<keyword evidence="2" id="KW-1133">Transmembrane helix</keyword>
<keyword evidence="2" id="KW-0812">Transmembrane</keyword>
<dbReference type="EMBL" id="FPHE01000082">
    <property type="protein sequence ID" value="SFV58001.1"/>
    <property type="molecule type" value="Genomic_DNA"/>
</dbReference>
<protein>
    <recommendedName>
        <fullName evidence="3">OmpA-like domain-containing protein</fullName>
    </recommendedName>
</protein>
<feature type="transmembrane region" description="Helical" evidence="2">
    <location>
        <begin position="20"/>
        <end position="37"/>
    </location>
</feature>
<reference evidence="4" key="1">
    <citation type="submission" date="2016-10" db="EMBL/GenBank/DDBJ databases">
        <authorList>
            <person name="de Groot N.N."/>
        </authorList>
    </citation>
    <scope>NUCLEOTIDE SEQUENCE</scope>
</reference>
<evidence type="ECO:0000259" key="3">
    <source>
        <dbReference type="PROSITE" id="PS51123"/>
    </source>
</evidence>
<dbReference type="PANTHER" id="PTHR30329:SF21">
    <property type="entry name" value="LIPOPROTEIN YIAD-RELATED"/>
    <property type="match status" value="1"/>
</dbReference>
<evidence type="ECO:0000256" key="2">
    <source>
        <dbReference type="SAM" id="Phobius"/>
    </source>
</evidence>
<dbReference type="Gene3D" id="3.30.1330.60">
    <property type="entry name" value="OmpA-like domain"/>
    <property type="match status" value="1"/>
</dbReference>
<keyword evidence="2" id="KW-0472">Membrane</keyword>
<dbReference type="InterPro" id="IPR050330">
    <property type="entry name" value="Bact_OuterMem_StrucFunc"/>
</dbReference>
<sequence>MFKKNNQNENSNFWISYADLMAGLLFVFILLIGAIIVKSSILKESLKNKESTLEVQSEELKTQEEILKEQSENIEEKSETIHIKDYEINKLRNLLAKREKILEKSQQALIVSKESLKLKSEEIERLNQLLLAQNTKIDRYSNKVILLQNLTNDYNNTIESQKDIVDEYKGKVLILSNRLTKQDEKLKLSDDKLLQLLKALDNKQTKYDELLTKLQAQKAQIKSLTGIKLKVIAELKSALGNKINIDKKSGSLRLSSNILFDKGSAQLKDNAKSQLKANFIKYVDTLISNKNISDYLDKIIIEGHTDSDGGYLYNLSLSQKRAYAVMNYLLTLDYIKKNNIKTKLVASGRSYLDAIKINGVEDKDASRRIEIKFRLKNEDAMYEIERILDAD</sequence>
<organism evidence="4">
    <name type="scientific">hydrothermal vent metagenome</name>
    <dbReference type="NCBI Taxonomy" id="652676"/>
    <lineage>
        <taxon>unclassified sequences</taxon>
        <taxon>metagenomes</taxon>
        <taxon>ecological metagenomes</taxon>
    </lineage>
</organism>
<dbReference type="Pfam" id="PF00691">
    <property type="entry name" value="OmpA"/>
    <property type="match status" value="1"/>
</dbReference>
<dbReference type="InterPro" id="IPR006665">
    <property type="entry name" value="OmpA-like"/>
</dbReference>
<gene>
    <name evidence="4" type="ORF">MNB_SV-12-794</name>
</gene>
<evidence type="ECO:0000313" key="4">
    <source>
        <dbReference type="EMBL" id="SFV58001.1"/>
    </source>
</evidence>
<feature type="domain" description="OmpA-like" evidence="3">
    <location>
        <begin position="247"/>
        <end position="377"/>
    </location>
</feature>
<dbReference type="AlphaFoldDB" id="A0A1W1BX16"/>
<feature type="coiled-coil region" evidence="1">
    <location>
        <begin position="43"/>
        <end position="143"/>
    </location>
</feature>
<dbReference type="PROSITE" id="PS51123">
    <property type="entry name" value="OMPA_2"/>
    <property type="match status" value="1"/>
</dbReference>
<dbReference type="InterPro" id="IPR036737">
    <property type="entry name" value="OmpA-like_sf"/>
</dbReference>
<evidence type="ECO:0000256" key="1">
    <source>
        <dbReference type="SAM" id="Coils"/>
    </source>
</evidence>